<feature type="binding site" evidence="13">
    <location>
        <position position="178"/>
    </location>
    <ligand>
        <name>Ca(2+)</name>
        <dbReference type="ChEBI" id="CHEBI:29108"/>
        <label>3</label>
    </ligand>
</feature>
<dbReference type="Pfam" id="PF12947">
    <property type="entry name" value="EGF_3"/>
    <property type="match status" value="1"/>
</dbReference>
<feature type="binding site" evidence="13">
    <location>
        <position position="224"/>
    </location>
    <ligand>
        <name>Zn(2+)</name>
        <dbReference type="ChEBI" id="CHEBI:29105"/>
        <label>2</label>
        <note>catalytic</note>
    </ligand>
</feature>
<feature type="compositionally biased region" description="Pro residues" evidence="15">
    <location>
        <begin position="324"/>
        <end position="333"/>
    </location>
</feature>
<feature type="region of interest" description="Disordered" evidence="15">
    <location>
        <begin position="281"/>
        <end position="411"/>
    </location>
</feature>
<dbReference type="RefSeq" id="XP_038045953.1">
    <property type="nucleotide sequence ID" value="XM_038190025.1"/>
</dbReference>
<feature type="active site" evidence="12">
    <location>
        <position position="221"/>
    </location>
</feature>
<feature type="binding site" evidence="13">
    <location>
        <position position="199"/>
    </location>
    <ligand>
        <name>Ca(2+)</name>
        <dbReference type="ChEBI" id="CHEBI:29108"/>
        <label>1</label>
    </ligand>
</feature>
<evidence type="ECO:0000256" key="11">
    <source>
        <dbReference type="ARBA" id="ARBA00023180"/>
    </source>
</evidence>
<evidence type="ECO:0000256" key="6">
    <source>
        <dbReference type="ARBA" id="ARBA00022737"/>
    </source>
</evidence>
<dbReference type="SUPFAM" id="SSF47090">
    <property type="entry name" value="PGBD-like"/>
    <property type="match status" value="1"/>
</dbReference>
<keyword evidence="2 14" id="KW-0245">EGF-like domain</keyword>
<feature type="binding site" evidence="13">
    <location>
        <position position="125"/>
    </location>
    <ligand>
        <name>Ca(2+)</name>
        <dbReference type="ChEBI" id="CHEBI:29108"/>
        <label>1</label>
    </ligand>
</feature>
<evidence type="ECO:0000256" key="3">
    <source>
        <dbReference type="ARBA" id="ARBA00022670"/>
    </source>
</evidence>
<keyword evidence="4 13" id="KW-0479">Metal-binding</keyword>
<evidence type="ECO:0000256" key="9">
    <source>
        <dbReference type="ARBA" id="ARBA00023049"/>
    </source>
</evidence>
<evidence type="ECO:0000313" key="21">
    <source>
        <dbReference type="Proteomes" id="UP000887568"/>
    </source>
</evidence>
<comment type="caution">
    <text evidence="14">Lacks conserved residue(s) required for the propagation of feature annotation.</text>
</comment>
<dbReference type="InterPro" id="IPR001818">
    <property type="entry name" value="Pept_M10_metallopeptidase"/>
</dbReference>
<dbReference type="PANTHER" id="PTHR10201">
    <property type="entry name" value="MATRIX METALLOPROTEINASE"/>
    <property type="match status" value="1"/>
</dbReference>
<feature type="binding site" evidence="13">
    <location>
        <position position="230"/>
    </location>
    <ligand>
        <name>Zn(2+)</name>
        <dbReference type="ChEBI" id="CHEBI:29105"/>
        <label>2</label>
        <note>catalytic</note>
    </ligand>
</feature>
<reference evidence="20" key="1">
    <citation type="submission" date="2022-11" db="UniProtKB">
        <authorList>
            <consortium name="EnsemblMetazoa"/>
        </authorList>
    </citation>
    <scope>IDENTIFICATION</scope>
</reference>
<dbReference type="Pfam" id="PF06119">
    <property type="entry name" value="NIDO"/>
    <property type="match status" value="1"/>
</dbReference>
<dbReference type="GeneID" id="119720369"/>
<dbReference type="InterPro" id="IPR006026">
    <property type="entry name" value="Peptidase_Metallo"/>
</dbReference>
<dbReference type="SUPFAM" id="SSF57196">
    <property type="entry name" value="EGF/Laminin"/>
    <property type="match status" value="2"/>
</dbReference>
<comment type="similarity">
    <text evidence="1">Belongs to the peptidase M10A family.</text>
</comment>
<dbReference type="Proteomes" id="UP000887568">
    <property type="component" value="Unplaced"/>
</dbReference>
<evidence type="ECO:0000256" key="7">
    <source>
        <dbReference type="ARBA" id="ARBA00022801"/>
    </source>
</evidence>
<dbReference type="InterPro" id="IPR001881">
    <property type="entry name" value="EGF-like_Ca-bd_dom"/>
</dbReference>
<feature type="binding site" evidence="13">
    <location>
        <position position="171"/>
    </location>
    <ligand>
        <name>Zn(2+)</name>
        <dbReference type="ChEBI" id="CHEBI:29105"/>
        <label>1</label>
    </ligand>
</feature>
<protein>
    <submittedName>
        <fullName evidence="20">Uncharacterized protein</fullName>
    </submittedName>
</protein>
<feature type="binding site" evidence="13">
    <location>
        <position position="201"/>
    </location>
    <ligand>
        <name>Ca(2+)</name>
        <dbReference type="ChEBI" id="CHEBI:29108"/>
        <label>3</label>
    </ligand>
</feature>
<keyword evidence="21" id="KW-1185">Reference proteome</keyword>
<feature type="compositionally biased region" description="Low complexity" evidence="15">
    <location>
        <begin position="284"/>
        <end position="323"/>
    </location>
</feature>
<organism evidence="20 21">
    <name type="scientific">Patiria miniata</name>
    <name type="common">Bat star</name>
    <name type="synonym">Asterina miniata</name>
    <dbReference type="NCBI Taxonomy" id="46514"/>
    <lineage>
        <taxon>Eukaryota</taxon>
        <taxon>Metazoa</taxon>
        <taxon>Echinodermata</taxon>
        <taxon>Eleutherozoa</taxon>
        <taxon>Asterozoa</taxon>
        <taxon>Asteroidea</taxon>
        <taxon>Valvatacea</taxon>
        <taxon>Valvatida</taxon>
        <taxon>Asterinidae</taxon>
        <taxon>Patiria</taxon>
    </lineage>
</organism>
<keyword evidence="11" id="KW-0325">Glycoprotein</keyword>
<dbReference type="SMART" id="SM00179">
    <property type="entry name" value="EGF_CA"/>
    <property type="match status" value="2"/>
</dbReference>
<feature type="binding site" evidence="13">
    <location>
        <position position="198"/>
    </location>
    <ligand>
        <name>Ca(2+)</name>
        <dbReference type="ChEBI" id="CHEBI:29108"/>
        <label>3</label>
    </ligand>
</feature>
<dbReference type="PROSITE" id="PS00010">
    <property type="entry name" value="ASX_HYDROXYL"/>
    <property type="match status" value="2"/>
</dbReference>
<dbReference type="InterPro" id="IPR000152">
    <property type="entry name" value="EGF-type_Asp/Asn_hydroxyl_site"/>
</dbReference>
<dbReference type="GO" id="GO:0030574">
    <property type="term" value="P:collagen catabolic process"/>
    <property type="evidence" value="ECO:0007669"/>
    <property type="project" value="TreeGrafter"/>
</dbReference>
<keyword evidence="9" id="KW-0482">Metalloprotease</keyword>
<feature type="domain" description="NIDO" evidence="19">
    <location>
        <begin position="461"/>
        <end position="617"/>
    </location>
</feature>
<dbReference type="EnsemblMetazoa" id="XM_038190025.1">
    <property type="protein sequence ID" value="XP_038045953.1"/>
    <property type="gene ID" value="LOC119720369"/>
</dbReference>
<evidence type="ECO:0000259" key="17">
    <source>
        <dbReference type="PROSITE" id="PS50026"/>
    </source>
</evidence>
<dbReference type="GO" id="GO:0030198">
    <property type="term" value="P:extracellular matrix organization"/>
    <property type="evidence" value="ECO:0007669"/>
    <property type="project" value="TreeGrafter"/>
</dbReference>
<dbReference type="GO" id="GO:0006508">
    <property type="term" value="P:proteolysis"/>
    <property type="evidence" value="ECO:0007669"/>
    <property type="project" value="UniProtKB-KW"/>
</dbReference>
<evidence type="ECO:0000256" key="5">
    <source>
        <dbReference type="ARBA" id="ARBA00022729"/>
    </source>
</evidence>
<feature type="disulfide bond" evidence="14">
    <location>
        <begin position="655"/>
        <end position="664"/>
    </location>
</feature>
<dbReference type="InterPro" id="IPR024079">
    <property type="entry name" value="MetalloPept_cat_dom_sf"/>
</dbReference>
<feature type="domain" description="EGF-like" evidence="17">
    <location>
        <begin position="629"/>
        <end position="665"/>
    </location>
</feature>
<evidence type="ECO:0000256" key="4">
    <source>
        <dbReference type="ARBA" id="ARBA00022723"/>
    </source>
</evidence>
<evidence type="ECO:0000256" key="10">
    <source>
        <dbReference type="ARBA" id="ARBA00023157"/>
    </source>
</evidence>
<name>A0A913Z299_PATMI</name>
<feature type="binding site" evidence="13">
    <location>
        <position position="179"/>
    </location>
    <ligand>
        <name>Ca(2+)</name>
        <dbReference type="ChEBI" id="CHEBI:29108"/>
        <label>3</label>
    </ligand>
</feature>
<comment type="cofactor">
    <cofactor evidence="13">
        <name>Zn(2+)</name>
        <dbReference type="ChEBI" id="CHEBI:29105"/>
    </cofactor>
    <text evidence="13">Binds 2 Zn(2+) ions per subunit.</text>
</comment>
<dbReference type="AlphaFoldDB" id="A0A913Z299"/>
<feature type="binding site" description="in inhibited form" evidence="13">
    <location>
        <position position="86"/>
    </location>
    <ligand>
        <name>Zn(2+)</name>
        <dbReference type="ChEBI" id="CHEBI:29105"/>
        <label>2</label>
        <note>catalytic</note>
    </ligand>
</feature>
<feature type="binding site" evidence="13">
    <location>
        <position position="161"/>
    </location>
    <ligand>
        <name>Ca(2+)</name>
        <dbReference type="ChEBI" id="CHEBI:29108"/>
        <label>2</label>
    </ligand>
</feature>
<dbReference type="InterPro" id="IPR003410">
    <property type="entry name" value="HYR_dom"/>
</dbReference>
<dbReference type="Pfam" id="PF00413">
    <property type="entry name" value="Peptidase_M10"/>
    <property type="match status" value="1"/>
</dbReference>
<accession>A0A913Z299</accession>
<dbReference type="InterPro" id="IPR036365">
    <property type="entry name" value="PGBD-like_sf"/>
</dbReference>
<dbReference type="CDD" id="cd04278">
    <property type="entry name" value="ZnMc_MMP"/>
    <property type="match status" value="1"/>
</dbReference>
<dbReference type="PROSITE" id="PS50026">
    <property type="entry name" value="EGF_3"/>
    <property type="match status" value="2"/>
</dbReference>
<dbReference type="GO" id="GO:0031012">
    <property type="term" value="C:extracellular matrix"/>
    <property type="evidence" value="ECO:0007669"/>
    <property type="project" value="InterPro"/>
</dbReference>
<evidence type="ECO:0000259" key="18">
    <source>
        <dbReference type="PROSITE" id="PS50825"/>
    </source>
</evidence>
<feature type="signal peptide" evidence="16">
    <location>
        <begin position="1"/>
        <end position="21"/>
    </location>
</feature>
<dbReference type="Gene3D" id="3.40.390.10">
    <property type="entry name" value="Collagenase (Catalytic Domain)"/>
    <property type="match status" value="1"/>
</dbReference>
<dbReference type="InterPro" id="IPR000742">
    <property type="entry name" value="EGF"/>
</dbReference>
<evidence type="ECO:0000259" key="19">
    <source>
        <dbReference type="PROSITE" id="PS51220"/>
    </source>
</evidence>
<evidence type="ECO:0000256" key="15">
    <source>
        <dbReference type="SAM" id="MobiDB-lite"/>
    </source>
</evidence>
<evidence type="ECO:0000256" key="8">
    <source>
        <dbReference type="ARBA" id="ARBA00022833"/>
    </source>
</evidence>
<keyword evidence="13" id="KW-0106">Calcium</keyword>
<feature type="chain" id="PRO_5036951287" evidence="16">
    <location>
        <begin position="22"/>
        <end position="1033"/>
    </location>
</feature>
<dbReference type="InterPro" id="IPR018097">
    <property type="entry name" value="EGF_Ca-bd_CS"/>
</dbReference>
<evidence type="ECO:0000256" key="12">
    <source>
        <dbReference type="PIRSR" id="PIRSR621190-1"/>
    </source>
</evidence>
<dbReference type="CDD" id="cd00054">
    <property type="entry name" value="EGF_CA"/>
    <property type="match status" value="1"/>
</dbReference>
<feature type="binding site" evidence="13">
    <location>
        <position position="220"/>
    </location>
    <ligand>
        <name>Zn(2+)</name>
        <dbReference type="ChEBI" id="CHEBI:29105"/>
        <label>2</label>
        <note>catalytic</note>
    </ligand>
</feature>
<dbReference type="InterPro" id="IPR024731">
    <property type="entry name" value="NELL2-like_EGF"/>
</dbReference>
<dbReference type="GO" id="GO:0008270">
    <property type="term" value="F:zinc ion binding"/>
    <property type="evidence" value="ECO:0007669"/>
    <property type="project" value="InterPro"/>
</dbReference>
<evidence type="ECO:0000256" key="14">
    <source>
        <dbReference type="PROSITE-ProRule" id="PRU00076"/>
    </source>
</evidence>
<dbReference type="PRINTS" id="PR00138">
    <property type="entry name" value="MATRIXIN"/>
</dbReference>
<dbReference type="PANTHER" id="PTHR10201:SF294">
    <property type="entry name" value="MATRIX METALLOPROTEINASE 16"/>
    <property type="match status" value="1"/>
</dbReference>
<dbReference type="SUPFAM" id="SSF55486">
    <property type="entry name" value="Metalloproteases ('zincins'), catalytic domain"/>
    <property type="match status" value="1"/>
</dbReference>
<keyword evidence="3" id="KW-0645">Protease</keyword>
<feature type="domain" description="HYR" evidence="18">
    <location>
        <begin position="711"/>
        <end position="802"/>
    </location>
</feature>
<comment type="cofactor">
    <cofactor evidence="13">
        <name>Ca(2+)</name>
        <dbReference type="ChEBI" id="CHEBI:29108"/>
    </cofactor>
    <text evidence="13">Can bind about 5 Ca(2+) ions per subunit.</text>
</comment>
<dbReference type="SMART" id="SM00539">
    <property type="entry name" value="NIDO"/>
    <property type="match status" value="1"/>
</dbReference>
<keyword evidence="7" id="KW-0378">Hydrolase</keyword>
<feature type="compositionally biased region" description="Low complexity" evidence="15">
    <location>
        <begin position="334"/>
        <end position="375"/>
    </location>
</feature>
<evidence type="ECO:0000256" key="2">
    <source>
        <dbReference type="ARBA" id="ARBA00022536"/>
    </source>
</evidence>
<dbReference type="GO" id="GO:0004222">
    <property type="term" value="F:metalloendopeptidase activity"/>
    <property type="evidence" value="ECO:0007669"/>
    <property type="project" value="InterPro"/>
</dbReference>
<evidence type="ECO:0000256" key="13">
    <source>
        <dbReference type="PIRSR" id="PIRSR621190-2"/>
    </source>
</evidence>
<dbReference type="OrthoDB" id="9972657at2759"/>
<dbReference type="Gene3D" id="2.10.25.10">
    <property type="entry name" value="Laminin"/>
    <property type="match status" value="2"/>
</dbReference>
<dbReference type="Pfam" id="PF00008">
    <property type="entry name" value="EGF"/>
    <property type="match status" value="1"/>
</dbReference>
<dbReference type="PROSITE" id="PS01187">
    <property type="entry name" value="EGF_CA"/>
    <property type="match status" value="1"/>
</dbReference>
<keyword evidence="6" id="KW-0677">Repeat</keyword>
<dbReference type="InterPro" id="IPR003886">
    <property type="entry name" value="NIDO_dom"/>
</dbReference>
<feature type="binding site" evidence="13">
    <location>
        <position position="238"/>
    </location>
    <ligand>
        <name>Zn(2+)</name>
        <dbReference type="ChEBI" id="CHEBI:29105"/>
        <label>2</label>
        <note>catalytic</note>
    </ligand>
</feature>
<evidence type="ECO:0000313" key="20">
    <source>
        <dbReference type="EnsemblMetazoa" id="XP_038045953.1"/>
    </source>
</evidence>
<dbReference type="GO" id="GO:0005615">
    <property type="term" value="C:extracellular space"/>
    <property type="evidence" value="ECO:0007669"/>
    <property type="project" value="TreeGrafter"/>
</dbReference>
<dbReference type="InterPro" id="IPR021190">
    <property type="entry name" value="Pept_M10A"/>
</dbReference>
<keyword evidence="8 13" id="KW-0862">Zinc</keyword>
<keyword evidence="5 16" id="KW-0732">Signal</keyword>
<evidence type="ECO:0000256" key="16">
    <source>
        <dbReference type="SAM" id="SignalP"/>
    </source>
</evidence>
<dbReference type="SMART" id="SM00235">
    <property type="entry name" value="ZnMc"/>
    <property type="match status" value="1"/>
</dbReference>
<feature type="domain" description="EGF-like" evidence="17">
    <location>
        <begin position="669"/>
        <end position="711"/>
    </location>
</feature>
<dbReference type="GO" id="GO:0007160">
    <property type="term" value="P:cell-matrix adhesion"/>
    <property type="evidence" value="ECO:0007669"/>
    <property type="project" value="InterPro"/>
</dbReference>
<dbReference type="InterPro" id="IPR033739">
    <property type="entry name" value="M10A_MMP"/>
</dbReference>
<evidence type="ECO:0000256" key="1">
    <source>
        <dbReference type="ARBA" id="ARBA00010370"/>
    </source>
</evidence>
<dbReference type="PROSITE" id="PS51220">
    <property type="entry name" value="NIDO"/>
    <property type="match status" value="1"/>
</dbReference>
<feature type="binding site" evidence="13">
    <location>
        <position position="201"/>
    </location>
    <ligand>
        <name>Ca(2+)</name>
        <dbReference type="ChEBI" id="CHEBI:29108"/>
        <label>1</label>
    </ligand>
</feature>
<dbReference type="GO" id="GO:0005509">
    <property type="term" value="F:calcium ion binding"/>
    <property type="evidence" value="ECO:0007669"/>
    <property type="project" value="InterPro"/>
</dbReference>
<keyword evidence="10 14" id="KW-1015">Disulfide bond</keyword>
<sequence>MTGKMLLLSVLLVSSITVVHSGKIQTTADCTMYLLKYGYVRPTTDGTNVNEEEITAGIYKFQSMANIQATGECDEATKAMMNMPRCGFPDFDDDMDAKRKKRYSLHHTKWSKTELTYRIDSVTSDIPDPSHVANTLANALRVWSAVTTLTFTNDPLDEAADLVINFHGQGHDVDVESDGPGGVLAFAYLPEDGTSFFDDNETWSINNSPPGVDLFQVAVHEFGHSLGLLHSNITDAVMAPYYRGYDPNFSLHEDDIAGIQALYGVPNTTAELNSTSEPIITIDTSQEPTSNEPTTTPRPTSTSQSSTTTGFTTISETTTTPEPTSTPQPPSTPQIPSTQQPPSTQPQTTPQPPSTQQLPTTQQPPSTQPLSTQPPSTQPPTTPPGQGVLFPFGVEAGDTFLPPNDDGSSGSISLSSSFPLYSYNHDSLFVNTNGVISFLVEVSGFTPLSFPLDGDRRLVAVFWGDVNTNSGGSVSYRELHPTGNQELFDRSNTIIRHASDHSQFSASWMFIATWNEVPFYGASSAFEITNTFQAVLVTDGSLSFAIYNYEDIRWTTGTASGGSSTGLGGTPAQVGLNSGDGVNYCSLPDSRTDAIVDVDLQTNIGTTGRFLFRVDSTSEIDNGCDILNDPDDCDPNPCENGGICADGFRMYTCTCVNGYTSANCSIPPVIDECDPASPSHNCDVDAICTDTRYSFICTCSAGYAGNGTFCTDVQSPNITCPTDQTVYTNCRKTYSTVSLPDADFASDNSGVYFVSIEVHGSAYQASDTVNLDFSASPYLLRYTATDEAANYAECDMNITVADEPESAEGVECTGPAVPYPNCTDIDECDPGHSGPRCEAESTVQCPEVGNTCLDEGVSSVSVGWTLSADLDPSSDDITCRDLTDGATVNITGGVFGIGPHHVVCSSNAGAFGDCLISFGVSSYPRLAVPAVGDQCTEPDTDTATVTWTEVHATDAGEVTIDCTNYGDGVGVDLTGGVFGVGNHTVTCTVTNDLGCVTSKNFTFTLYKNHLFTFGAEVGDFLLSNVPQQRVVVQ</sequence>
<dbReference type="SMART" id="SM00181">
    <property type="entry name" value="EGF"/>
    <property type="match status" value="2"/>
</dbReference>
<dbReference type="PROSITE" id="PS01186">
    <property type="entry name" value="EGF_2"/>
    <property type="match status" value="2"/>
</dbReference>
<proteinExistence type="inferred from homology"/>
<dbReference type="FunFam" id="2.10.25.10:FF:000122">
    <property type="entry name" value="Protein crumbs homolog 2"/>
    <property type="match status" value="1"/>
</dbReference>
<dbReference type="PROSITE" id="PS50825">
    <property type="entry name" value="HYR"/>
    <property type="match status" value="1"/>
</dbReference>